<dbReference type="OrthoDB" id="43895at2"/>
<protein>
    <recommendedName>
        <fullName evidence="4">Peptidase MA superfamily protein</fullName>
    </recommendedName>
</protein>
<dbReference type="KEGG" id="run:DR864_16620"/>
<organism evidence="2 3">
    <name type="scientific">Runella rosea</name>
    <dbReference type="NCBI Taxonomy" id="2259595"/>
    <lineage>
        <taxon>Bacteria</taxon>
        <taxon>Pseudomonadati</taxon>
        <taxon>Bacteroidota</taxon>
        <taxon>Cytophagia</taxon>
        <taxon>Cytophagales</taxon>
        <taxon>Spirosomataceae</taxon>
        <taxon>Runella</taxon>
    </lineage>
</organism>
<evidence type="ECO:0000256" key="1">
    <source>
        <dbReference type="SAM" id="Phobius"/>
    </source>
</evidence>
<gene>
    <name evidence="2" type="ORF">DR864_16620</name>
</gene>
<feature type="transmembrane region" description="Helical" evidence="1">
    <location>
        <begin position="7"/>
        <end position="29"/>
    </location>
</feature>
<sequence length="263" mass="30273">MPLRRLFLWILMGSFAFVVSYFVLFPHVFRCFVVQYSDFNLSAERLYVSPELSPRVQGHANALIQEAQKRIETFWGSRVGNPTFILCQRADQYRRYCNSGEGAGCSIGTPWGTSYIVLNMDGLNADVIAHEMCHDELFSRLGWWKTTRQIPQWFNEGLALMVDYRFVPKTDSIQRYVDYKDEYLYLSRGGQIALDLDEIASMRGFFNGHEGHVMLAYMTSGMELARWLAGVGEKKIPTLVQQVAEGREFEEVYAQLEQSQAPK</sequence>
<keyword evidence="1" id="KW-0472">Membrane</keyword>
<evidence type="ECO:0000313" key="2">
    <source>
        <dbReference type="EMBL" id="AXE19256.1"/>
    </source>
</evidence>
<dbReference type="RefSeq" id="WP_114068039.1">
    <property type="nucleotide sequence ID" value="NZ_CP030850.1"/>
</dbReference>
<dbReference type="EMBL" id="CP030850">
    <property type="protein sequence ID" value="AXE19256.1"/>
    <property type="molecule type" value="Genomic_DNA"/>
</dbReference>
<evidence type="ECO:0000313" key="3">
    <source>
        <dbReference type="Proteomes" id="UP000251993"/>
    </source>
</evidence>
<evidence type="ECO:0008006" key="4">
    <source>
        <dbReference type="Google" id="ProtNLM"/>
    </source>
</evidence>
<dbReference type="Proteomes" id="UP000251993">
    <property type="component" value="Chromosome"/>
</dbReference>
<keyword evidence="1" id="KW-0812">Transmembrane</keyword>
<keyword evidence="1" id="KW-1133">Transmembrane helix</keyword>
<name>A0A344TKT5_9BACT</name>
<dbReference type="AlphaFoldDB" id="A0A344TKT5"/>
<proteinExistence type="predicted"/>
<reference evidence="2 3" key="1">
    <citation type="submission" date="2018-07" db="EMBL/GenBank/DDBJ databases">
        <title>Genome sequencing of Runella.</title>
        <authorList>
            <person name="Baek M.-G."/>
            <person name="Yi H."/>
        </authorList>
    </citation>
    <scope>NUCLEOTIDE SEQUENCE [LARGE SCALE GENOMIC DNA]</scope>
    <source>
        <strain evidence="2 3">HYN0085</strain>
    </source>
</reference>
<keyword evidence="3" id="KW-1185">Reference proteome</keyword>
<accession>A0A344TKT5</accession>